<comment type="caution">
    <text evidence="1">The sequence shown here is derived from an EMBL/GenBank/DDBJ whole genome shotgun (WGS) entry which is preliminary data.</text>
</comment>
<evidence type="ECO:0000313" key="2">
    <source>
        <dbReference type="Proteomes" id="UP000315825"/>
    </source>
</evidence>
<dbReference type="Proteomes" id="UP000315825">
    <property type="component" value="Unassembled WGS sequence"/>
</dbReference>
<accession>A0A520N0J5</accession>
<sequence length="172" mass="20028">MRKVFLIFSISSLLISESIFPVTFSSDIEVIKSGELISQSKIIKNENNFIYKTDYPYSQSVYIVDDNIYIQDDDFKQVSKSENLNIIPIMSIFKGEYDFESYECNGSICFLNITPIDGVSSLLIVKNQGQIKEVSYFSLDYQSYKLKFKNFLMETVKINYMPPEGYEFIEYD</sequence>
<reference evidence="1 2" key="1">
    <citation type="submission" date="2019-02" db="EMBL/GenBank/DDBJ databases">
        <title>Prokaryotic population dynamics and viral predation in marine succession experiment using metagenomics: the confinement effect.</title>
        <authorList>
            <person name="Haro-Moreno J.M."/>
            <person name="Rodriguez-Valera F."/>
            <person name="Lopez-Perez M."/>
        </authorList>
    </citation>
    <scope>NUCLEOTIDE SEQUENCE [LARGE SCALE GENOMIC DNA]</scope>
    <source>
        <strain evidence="1">MED-G159</strain>
    </source>
</reference>
<dbReference type="EMBL" id="SHBE01000002">
    <property type="protein sequence ID" value="RZO26965.1"/>
    <property type="molecule type" value="Genomic_DNA"/>
</dbReference>
<gene>
    <name evidence="1" type="ORF">EVA92_02110</name>
</gene>
<dbReference type="AlphaFoldDB" id="A0A520N0J5"/>
<evidence type="ECO:0000313" key="1">
    <source>
        <dbReference type="EMBL" id="RZO26965.1"/>
    </source>
</evidence>
<evidence type="ECO:0008006" key="3">
    <source>
        <dbReference type="Google" id="ProtNLM"/>
    </source>
</evidence>
<name>A0A520N0J5_9GAMM</name>
<organism evidence="1 2">
    <name type="scientific">SAR86 cluster bacterium</name>
    <dbReference type="NCBI Taxonomy" id="2030880"/>
    <lineage>
        <taxon>Bacteria</taxon>
        <taxon>Pseudomonadati</taxon>
        <taxon>Pseudomonadota</taxon>
        <taxon>Gammaproteobacteria</taxon>
        <taxon>SAR86 cluster</taxon>
    </lineage>
</organism>
<protein>
    <recommendedName>
        <fullName evidence="3">Outer membrane lipoprotein carrier protein LolA</fullName>
    </recommendedName>
</protein>
<proteinExistence type="predicted"/>